<reference evidence="2 3" key="1">
    <citation type="journal article" date="2018" name="MBio">
        <title>Comparative Genomics Reveals the Core Gene Toolbox for the Fungus-Insect Symbiosis.</title>
        <authorList>
            <person name="Wang Y."/>
            <person name="Stata M."/>
            <person name="Wang W."/>
            <person name="Stajich J.E."/>
            <person name="White M.M."/>
            <person name="Moncalvo J.M."/>
        </authorList>
    </citation>
    <scope>NUCLEOTIDE SEQUENCE [LARGE SCALE GENOMIC DNA]</scope>
    <source>
        <strain evidence="2 3">SC-DP-2</strain>
    </source>
</reference>
<keyword evidence="3" id="KW-1185">Reference proteome</keyword>
<feature type="region of interest" description="Disordered" evidence="1">
    <location>
        <begin position="56"/>
        <end position="77"/>
    </location>
</feature>
<accession>A0A2T9ZJK6</accession>
<evidence type="ECO:0000313" key="2">
    <source>
        <dbReference type="EMBL" id="PVV04742.1"/>
    </source>
</evidence>
<organism evidence="2 3">
    <name type="scientific">Smittium megazygosporum</name>
    <dbReference type="NCBI Taxonomy" id="133381"/>
    <lineage>
        <taxon>Eukaryota</taxon>
        <taxon>Fungi</taxon>
        <taxon>Fungi incertae sedis</taxon>
        <taxon>Zoopagomycota</taxon>
        <taxon>Kickxellomycotina</taxon>
        <taxon>Harpellomycetes</taxon>
        <taxon>Harpellales</taxon>
        <taxon>Legeriomycetaceae</taxon>
        <taxon>Smittium</taxon>
    </lineage>
</organism>
<dbReference type="GO" id="GO:0005634">
    <property type="term" value="C:nucleus"/>
    <property type="evidence" value="ECO:0007669"/>
    <property type="project" value="InterPro"/>
</dbReference>
<dbReference type="AlphaFoldDB" id="A0A2T9ZJK6"/>
<sequence length="191" mass="22540">MSNLNWDTHLDLCLLQAMSGLRPVEKVPHLDISAQDLWSRLREWYDLEVLEELENDSDSELQNYPEDKQKEQERENIKPRHIYTIERPDDPYFWKQEAEFCLPWDEYGVLILERAGEGVEEVFSPSADGLSQDQLSSKYSTPESTFEEIEEEPAKPVLEEVVPKKKSKPVPPSKRKKYTRQSSYNKRPKRR</sequence>
<evidence type="ECO:0000313" key="3">
    <source>
        <dbReference type="Proteomes" id="UP000245609"/>
    </source>
</evidence>
<feature type="compositionally biased region" description="Basic and acidic residues" evidence="1">
    <location>
        <begin position="65"/>
        <end position="77"/>
    </location>
</feature>
<evidence type="ECO:0000256" key="1">
    <source>
        <dbReference type="SAM" id="MobiDB-lite"/>
    </source>
</evidence>
<feature type="region of interest" description="Disordered" evidence="1">
    <location>
        <begin position="123"/>
        <end position="191"/>
    </location>
</feature>
<protein>
    <recommendedName>
        <fullName evidence="4">Chromatin modification-related protein EAF7</fullName>
    </recommendedName>
</protein>
<comment type="caution">
    <text evidence="2">The sequence shown here is derived from an EMBL/GenBank/DDBJ whole genome shotgun (WGS) entry which is preliminary data.</text>
</comment>
<name>A0A2T9ZJK6_9FUNG</name>
<feature type="compositionally biased region" description="Basic residues" evidence="1">
    <location>
        <begin position="164"/>
        <end position="179"/>
    </location>
</feature>
<dbReference type="OrthoDB" id="5595141at2759"/>
<proteinExistence type="predicted"/>
<dbReference type="Proteomes" id="UP000245609">
    <property type="component" value="Unassembled WGS sequence"/>
</dbReference>
<dbReference type="Pfam" id="PF07904">
    <property type="entry name" value="Eaf7"/>
    <property type="match status" value="1"/>
</dbReference>
<dbReference type="GO" id="GO:0006355">
    <property type="term" value="P:regulation of DNA-templated transcription"/>
    <property type="evidence" value="ECO:0007669"/>
    <property type="project" value="InterPro"/>
</dbReference>
<dbReference type="GO" id="GO:0043189">
    <property type="term" value="C:H4/H2A histone acetyltransferase complex"/>
    <property type="evidence" value="ECO:0007669"/>
    <property type="project" value="InterPro"/>
</dbReference>
<dbReference type="EMBL" id="MBFS01000085">
    <property type="protein sequence ID" value="PVV04742.1"/>
    <property type="molecule type" value="Genomic_DNA"/>
</dbReference>
<dbReference type="STRING" id="133381.A0A2T9ZJK6"/>
<feature type="compositionally biased region" description="Basic and acidic residues" evidence="1">
    <location>
        <begin position="152"/>
        <end position="163"/>
    </location>
</feature>
<dbReference type="InterPro" id="IPR012423">
    <property type="entry name" value="Eaf7/MRGBP"/>
</dbReference>
<feature type="compositionally biased region" description="Polar residues" evidence="1">
    <location>
        <begin position="129"/>
        <end position="139"/>
    </location>
</feature>
<gene>
    <name evidence="2" type="ORF">BB560_000749</name>
</gene>
<evidence type="ECO:0008006" key="4">
    <source>
        <dbReference type="Google" id="ProtNLM"/>
    </source>
</evidence>